<evidence type="ECO:0000256" key="4">
    <source>
        <dbReference type="ARBA" id="ARBA00023163"/>
    </source>
</evidence>
<proteinExistence type="inferred from homology"/>
<name>A0ABT3RPE0_9BACT</name>
<dbReference type="SUPFAM" id="SSF88659">
    <property type="entry name" value="Sigma3 and sigma4 domains of RNA polymerase sigma factors"/>
    <property type="match status" value="1"/>
</dbReference>
<accession>A0ABT3RPE0</accession>
<dbReference type="EMBL" id="JAPFQN010000003">
    <property type="protein sequence ID" value="MCX2743229.1"/>
    <property type="molecule type" value="Genomic_DNA"/>
</dbReference>
<dbReference type="Gene3D" id="1.10.1740.10">
    <property type="match status" value="1"/>
</dbReference>
<keyword evidence="6" id="KW-1185">Reference proteome</keyword>
<dbReference type="PANTHER" id="PTHR43133">
    <property type="entry name" value="RNA POLYMERASE ECF-TYPE SIGMA FACTO"/>
    <property type="match status" value="1"/>
</dbReference>
<dbReference type="RefSeq" id="WP_266055604.1">
    <property type="nucleotide sequence ID" value="NZ_JAPFQN010000003.1"/>
</dbReference>
<protein>
    <submittedName>
        <fullName evidence="5">Sigma-70 family RNA polymerase sigma factor</fullName>
    </submittedName>
</protein>
<comment type="caution">
    <text evidence="5">The sequence shown here is derived from an EMBL/GenBank/DDBJ whole genome shotgun (WGS) entry which is preliminary data.</text>
</comment>
<organism evidence="5 6">
    <name type="scientific">Mangrovivirga halotolerans</name>
    <dbReference type="NCBI Taxonomy" id="2993936"/>
    <lineage>
        <taxon>Bacteria</taxon>
        <taxon>Pseudomonadati</taxon>
        <taxon>Bacteroidota</taxon>
        <taxon>Cytophagia</taxon>
        <taxon>Cytophagales</taxon>
        <taxon>Mangrovivirgaceae</taxon>
        <taxon>Mangrovivirga</taxon>
    </lineage>
</organism>
<dbReference type="InterPro" id="IPR036388">
    <property type="entry name" value="WH-like_DNA-bd_sf"/>
</dbReference>
<dbReference type="InterPro" id="IPR013324">
    <property type="entry name" value="RNA_pol_sigma_r3/r4-like"/>
</dbReference>
<dbReference type="NCBIfam" id="TIGR02937">
    <property type="entry name" value="sigma70-ECF"/>
    <property type="match status" value="1"/>
</dbReference>
<comment type="similarity">
    <text evidence="1">Belongs to the sigma-70 factor family. ECF subfamily.</text>
</comment>
<keyword evidence="4" id="KW-0804">Transcription</keyword>
<evidence type="ECO:0000256" key="1">
    <source>
        <dbReference type="ARBA" id="ARBA00010641"/>
    </source>
</evidence>
<dbReference type="InterPro" id="IPR013325">
    <property type="entry name" value="RNA_pol_sigma_r2"/>
</dbReference>
<dbReference type="PANTHER" id="PTHR43133:SF46">
    <property type="entry name" value="RNA POLYMERASE SIGMA-70 FACTOR ECF SUBFAMILY"/>
    <property type="match status" value="1"/>
</dbReference>
<keyword evidence="2" id="KW-0805">Transcription regulation</keyword>
<dbReference type="InterPro" id="IPR039425">
    <property type="entry name" value="RNA_pol_sigma-70-like"/>
</dbReference>
<dbReference type="InterPro" id="IPR014284">
    <property type="entry name" value="RNA_pol_sigma-70_dom"/>
</dbReference>
<gene>
    <name evidence="5" type="ORF">OO013_05095</name>
</gene>
<evidence type="ECO:0000256" key="3">
    <source>
        <dbReference type="ARBA" id="ARBA00023082"/>
    </source>
</evidence>
<keyword evidence="3" id="KW-0731">Sigma factor</keyword>
<evidence type="ECO:0000313" key="5">
    <source>
        <dbReference type="EMBL" id="MCX2743229.1"/>
    </source>
</evidence>
<evidence type="ECO:0000313" key="6">
    <source>
        <dbReference type="Proteomes" id="UP001209885"/>
    </source>
</evidence>
<reference evidence="5 6" key="1">
    <citation type="submission" date="2022-11" db="EMBL/GenBank/DDBJ databases">
        <title>The characterization of three novel Bacteroidetes species and genomic analysis of their roles in tidal elemental geochemical cycles.</title>
        <authorList>
            <person name="Ma K."/>
        </authorList>
    </citation>
    <scope>NUCLEOTIDE SEQUENCE [LARGE SCALE GENOMIC DNA]</scope>
    <source>
        <strain evidence="5 6">M17</strain>
    </source>
</reference>
<sequence>MNDKEIISGIKSGNKTLLKELYLDNKNDFVGFAHKYSSDDILIEDVFQDAIIVLYEKAISGKIDSLKCSLKTYLFSIGKYMIFDKNRKSVKEVQSDDLEYVLDNQDHYLIDDLSTEEELSPYQEMLYKHFKKLGEKCRKVLHAFYYKGQTIEEIMNEEGYENKNVVKSQKSRCLKTLKEMISKSHD</sequence>
<dbReference type="Proteomes" id="UP001209885">
    <property type="component" value="Unassembled WGS sequence"/>
</dbReference>
<evidence type="ECO:0000256" key="2">
    <source>
        <dbReference type="ARBA" id="ARBA00023015"/>
    </source>
</evidence>
<dbReference type="Gene3D" id="1.10.10.10">
    <property type="entry name" value="Winged helix-like DNA-binding domain superfamily/Winged helix DNA-binding domain"/>
    <property type="match status" value="1"/>
</dbReference>
<dbReference type="SUPFAM" id="SSF88946">
    <property type="entry name" value="Sigma2 domain of RNA polymerase sigma factors"/>
    <property type="match status" value="1"/>
</dbReference>